<dbReference type="EMBL" id="MK783188">
    <property type="protein sequence ID" value="QGA72479.1"/>
    <property type="molecule type" value="Genomic_DNA"/>
</dbReference>
<protein>
    <submittedName>
        <fullName evidence="1">Uncharacterized protein</fullName>
    </submittedName>
</protein>
<evidence type="ECO:0000313" key="1">
    <source>
        <dbReference type="EMBL" id="QGA72479.1"/>
    </source>
</evidence>
<accession>A0A5Q0TWZ5</accession>
<name>A0A5Q0TWZ5_9VIRU</name>
<reference evidence="1" key="1">
    <citation type="submission" date="2019-04" db="EMBL/GenBank/DDBJ databases">
        <title>Diversity and Distribution of a Novel Hyperthermophilic Aquificales Virus Family.</title>
        <authorList>
            <person name="Mead D.A."/>
            <person name="Chevrette M.G."/>
            <person name="Lodes M."/>
            <person name="Hedlund B."/>
            <person name="Schoenfeld T.W."/>
            <person name="Monsma S.A."/>
        </authorList>
    </citation>
    <scope>NUCLEOTIDE SEQUENCE</scope>
</reference>
<organism evidence="1">
    <name type="scientific">uncultured virus</name>
    <dbReference type="NCBI Taxonomy" id="340016"/>
    <lineage>
        <taxon>Viruses</taxon>
        <taxon>environmental samples</taxon>
    </lineage>
</organism>
<proteinExistence type="predicted"/>
<sequence>MLELGGHGRVAKPSKKTKKEVFAMRVNVWFDVYRISEYVDEIRRKPNLQEIRLNMLCYKEPRVIFKTLRRTLYELYYDEKEDVFIVLDVYEPDYEYIHTLEDKLIFIHVGGNGINTRSYKIIGKATRSTSFHDPCCKIYWGTFFEVKELTREELEELIRKYKEEAIKV</sequence>